<dbReference type="Proteomes" id="UP000600030">
    <property type="component" value="Unassembled WGS sequence"/>
</dbReference>
<dbReference type="Proteomes" id="UP000236598">
    <property type="component" value="Unassembled WGS sequence"/>
</dbReference>
<name>A0A0L7AMF5_ECOLX</name>
<reference evidence="4 7" key="2">
    <citation type="submission" date="2018-01" db="EMBL/GenBank/DDBJ databases">
        <title>Draft Genomic Sequencing Of Potential Extraintestinal Pathogenic Escherichia coli B8S18 Isolated From Retail Chicken Skin.</title>
        <authorList>
            <person name="Xu A."/>
            <person name="Tilman S."/>
            <person name="Wisser-Parker K."/>
            <person name="Sheen S."/>
            <person name="Sommers C."/>
        </authorList>
    </citation>
    <scope>NUCLEOTIDE SEQUENCE [LARGE SCALE GENOMIC DNA]</scope>
    <source>
        <strain evidence="4 7">B8S18Com</strain>
    </source>
</reference>
<evidence type="ECO:0000313" key="5">
    <source>
        <dbReference type="EMBL" id="TJQ12332.1"/>
    </source>
</evidence>
<sequence>MKYNTMNNNEIILSLCARIKETRISLSLTQQQLAERALVGIATVKRIEKGGSLNLDTLISLLRALNKLQNLDAILFEAEMRNFNENSSSGEGAGRLQVRQQLTDLNQKSPAPHADDHNFSTALENTLCW</sequence>
<dbReference type="GO" id="GO:0003677">
    <property type="term" value="F:DNA binding"/>
    <property type="evidence" value="ECO:0007669"/>
    <property type="project" value="InterPro"/>
</dbReference>
<dbReference type="RefSeq" id="WP_001353094.1">
    <property type="nucleotide sequence ID" value="NZ_ABACVG020000001.1"/>
</dbReference>
<organism evidence="3 6">
    <name type="scientific">Escherichia coli</name>
    <dbReference type="NCBI Taxonomy" id="562"/>
    <lineage>
        <taxon>Bacteria</taxon>
        <taxon>Pseudomonadati</taxon>
        <taxon>Pseudomonadota</taxon>
        <taxon>Gammaproteobacteria</taxon>
        <taxon>Enterobacterales</taxon>
        <taxon>Enterobacteriaceae</taxon>
        <taxon>Escherichia</taxon>
    </lineage>
</organism>
<dbReference type="PROSITE" id="PS50943">
    <property type="entry name" value="HTH_CROC1"/>
    <property type="match status" value="1"/>
</dbReference>
<dbReference type="Proteomes" id="UP000309937">
    <property type="component" value="Unassembled WGS sequence"/>
</dbReference>
<protein>
    <submittedName>
        <fullName evidence="2">Helix-turn-helix domain-containing protein</fullName>
    </submittedName>
    <submittedName>
        <fullName evidence="3 4">Transcriptional regulator</fullName>
    </submittedName>
</protein>
<dbReference type="EMBL" id="AAXDPX010000009">
    <property type="protein sequence ID" value="EGO6679013.1"/>
    <property type="molecule type" value="Genomic_DNA"/>
</dbReference>
<reference evidence="2" key="4">
    <citation type="submission" date="2020-01" db="EMBL/GenBank/DDBJ databases">
        <authorList>
            <consortium name="GenomeTrakr network: Whole genome sequencing for foodborne pathogen traceback"/>
        </authorList>
    </citation>
    <scope>NUCLEOTIDE SEQUENCE</scope>
    <source>
        <strain evidence="2">PSU-2311</strain>
    </source>
</reference>
<gene>
    <name evidence="3" type="ORF">AWP47_24470</name>
    <name evidence="4" type="ORF">C2M16_09605</name>
    <name evidence="5" type="ORF">C9Z68_16050</name>
    <name evidence="2" type="ORF">GTP92_11885</name>
</gene>
<evidence type="ECO:0000313" key="4">
    <source>
        <dbReference type="EMBL" id="PNY68220.1"/>
    </source>
</evidence>
<accession>A0A0L7AMF5</accession>
<reference evidence="5 8" key="3">
    <citation type="submission" date="2018-12" db="EMBL/GenBank/DDBJ databases">
        <title>Food and Water Safety Consortium.</title>
        <authorList>
            <person name="Tyson S."/>
            <person name="Peterson C.-L."/>
            <person name="Olson A."/>
            <person name="Tyler S."/>
            <person name="Cabral J."/>
            <person name="Lynch T."/>
            <person name="Knox N."/>
            <person name="Van Domselaar G."/>
            <person name="Graham M."/>
        </authorList>
    </citation>
    <scope>NUCLEOTIDE SEQUENCE [LARGE SCALE GENOMIC DNA]</scope>
    <source>
        <strain evidence="5 8">FWSEC0118</strain>
    </source>
</reference>
<dbReference type="EMBL" id="PPHQ01000006">
    <property type="protein sequence ID" value="PNY68220.1"/>
    <property type="molecule type" value="Genomic_DNA"/>
</dbReference>
<dbReference type="CDD" id="cd00093">
    <property type="entry name" value="HTH_XRE"/>
    <property type="match status" value="1"/>
</dbReference>
<dbReference type="SUPFAM" id="SSF47413">
    <property type="entry name" value="lambda repressor-like DNA-binding domains"/>
    <property type="match status" value="1"/>
</dbReference>
<dbReference type="InterPro" id="IPR010982">
    <property type="entry name" value="Lambda_DNA-bd_dom_sf"/>
</dbReference>
<feature type="domain" description="HTH cro/C1-type" evidence="1">
    <location>
        <begin position="19"/>
        <end position="71"/>
    </location>
</feature>
<evidence type="ECO:0000313" key="3">
    <source>
        <dbReference type="EMBL" id="OKV05913.1"/>
    </source>
</evidence>
<dbReference type="EMBL" id="RRGJ01000023">
    <property type="protein sequence ID" value="TJQ12332.1"/>
    <property type="molecule type" value="Genomic_DNA"/>
</dbReference>
<dbReference type="AlphaFoldDB" id="A0A0L7AMF5"/>
<dbReference type="EMBL" id="LRKC01000163">
    <property type="protein sequence ID" value="OKV05913.1"/>
    <property type="molecule type" value="Genomic_DNA"/>
</dbReference>
<dbReference type="InterPro" id="IPR001387">
    <property type="entry name" value="Cro/C1-type_HTH"/>
</dbReference>
<comment type="caution">
    <text evidence="3">The sequence shown here is derived from an EMBL/GenBank/DDBJ whole genome shotgun (WGS) entry which is preliminary data.</text>
</comment>
<evidence type="ECO:0000259" key="1">
    <source>
        <dbReference type="PROSITE" id="PS50943"/>
    </source>
</evidence>
<reference evidence="3 6" key="1">
    <citation type="journal article" date="2017" name="Front. Cell. Infect. Microbiol.">
        <title>Chaperone-usher pili loci of human colonization factor-negative enterotoxigenic Escherichia coli.</title>
        <authorList>
            <person name="Del Canto F."/>
            <person name="Vidal R."/>
            <person name="Stine O.C."/>
            <person name="Pop M."/>
        </authorList>
    </citation>
    <scope>NUCLEOTIDE SEQUENCE [LARGE SCALE GENOMIC DNA]</scope>
    <source>
        <strain evidence="3 6">700324</strain>
    </source>
</reference>
<dbReference type="SMART" id="SM00530">
    <property type="entry name" value="HTH_XRE"/>
    <property type="match status" value="1"/>
</dbReference>
<dbReference type="Proteomes" id="UP000185794">
    <property type="component" value="Unassembled WGS sequence"/>
</dbReference>
<proteinExistence type="predicted"/>
<evidence type="ECO:0000313" key="2">
    <source>
        <dbReference type="EMBL" id="EGO6679013.1"/>
    </source>
</evidence>
<dbReference type="Gene3D" id="1.10.260.40">
    <property type="entry name" value="lambda repressor-like DNA-binding domains"/>
    <property type="match status" value="1"/>
</dbReference>
<evidence type="ECO:0000313" key="8">
    <source>
        <dbReference type="Proteomes" id="UP000309937"/>
    </source>
</evidence>
<evidence type="ECO:0000313" key="7">
    <source>
        <dbReference type="Proteomes" id="UP000236598"/>
    </source>
</evidence>
<evidence type="ECO:0000313" key="6">
    <source>
        <dbReference type="Proteomes" id="UP000185794"/>
    </source>
</evidence>
<dbReference type="Pfam" id="PF01381">
    <property type="entry name" value="HTH_3"/>
    <property type="match status" value="1"/>
</dbReference>